<dbReference type="EMBL" id="JAYKXN010000007">
    <property type="protein sequence ID" value="KAK7270890.1"/>
    <property type="molecule type" value="Genomic_DNA"/>
</dbReference>
<protein>
    <submittedName>
        <fullName evidence="2">Uncharacterized protein</fullName>
    </submittedName>
</protein>
<sequence length="150" mass="17121">MLEWKLALLTRKPQISLGWFNFKTFYESTLSALHDTCQCIIRLSHLLFLLLSVILFLLPHSLSLSLKAQNFFTFLPYTTYVFFQIQPIPSSLATPLLSIQLSTTFVIGSTLFSLSMPFLQILMIRMLYVAYSAVGKGVPEHECNCSVQIY</sequence>
<comment type="caution">
    <text evidence="2">The sequence shown here is derived from an EMBL/GenBank/DDBJ whole genome shotgun (WGS) entry which is preliminary data.</text>
</comment>
<keyword evidence="3" id="KW-1185">Reference proteome</keyword>
<organism evidence="2 3">
    <name type="scientific">Clitoria ternatea</name>
    <name type="common">Butterfly pea</name>
    <dbReference type="NCBI Taxonomy" id="43366"/>
    <lineage>
        <taxon>Eukaryota</taxon>
        <taxon>Viridiplantae</taxon>
        <taxon>Streptophyta</taxon>
        <taxon>Embryophyta</taxon>
        <taxon>Tracheophyta</taxon>
        <taxon>Spermatophyta</taxon>
        <taxon>Magnoliopsida</taxon>
        <taxon>eudicotyledons</taxon>
        <taxon>Gunneridae</taxon>
        <taxon>Pentapetalae</taxon>
        <taxon>rosids</taxon>
        <taxon>fabids</taxon>
        <taxon>Fabales</taxon>
        <taxon>Fabaceae</taxon>
        <taxon>Papilionoideae</taxon>
        <taxon>50 kb inversion clade</taxon>
        <taxon>NPAAA clade</taxon>
        <taxon>indigoferoid/millettioid clade</taxon>
        <taxon>Phaseoleae</taxon>
        <taxon>Clitoria</taxon>
    </lineage>
</organism>
<name>A0AAN9F940_CLITE</name>
<accession>A0AAN9F940</accession>
<keyword evidence="1" id="KW-1133">Transmembrane helix</keyword>
<evidence type="ECO:0000313" key="3">
    <source>
        <dbReference type="Proteomes" id="UP001359559"/>
    </source>
</evidence>
<dbReference type="Proteomes" id="UP001359559">
    <property type="component" value="Unassembled WGS sequence"/>
</dbReference>
<keyword evidence="1" id="KW-0472">Membrane</keyword>
<proteinExistence type="predicted"/>
<dbReference type="AlphaFoldDB" id="A0AAN9F940"/>
<gene>
    <name evidence="2" type="ORF">RJT34_26392</name>
</gene>
<evidence type="ECO:0000313" key="2">
    <source>
        <dbReference type="EMBL" id="KAK7270890.1"/>
    </source>
</evidence>
<feature type="transmembrane region" description="Helical" evidence="1">
    <location>
        <begin position="99"/>
        <end position="119"/>
    </location>
</feature>
<keyword evidence="1" id="KW-0812">Transmembrane</keyword>
<feature type="transmembrane region" description="Helical" evidence="1">
    <location>
        <begin position="40"/>
        <end position="58"/>
    </location>
</feature>
<evidence type="ECO:0000256" key="1">
    <source>
        <dbReference type="SAM" id="Phobius"/>
    </source>
</evidence>
<reference evidence="2 3" key="1">
    <citation type="submission" date="2024-01" db="EMBL/GenBank/DDBJ databases">
        <title>The genomes of 5 underutilized Papilionoideae crops provide insights into root nodulation and disease resistance.</title>
        <authorList>
            <person name="Yuan L."/>
        </authorList>
    </citation>
    <scope>NUCLEOTIDE SEQUENCE [LARGE SCALE GENOMIC DNA]</scope>
    <source>
        <strain evidence="2">LY-2023</strain>
        <tissue evidence="2">Leaf</tissue>
    </source>
</reference>